<dbReference type="InterPro" id="IPR035069">
    <property type="entry name" value="TTHA1013/TTHA0281-like"/>
</dbReference>
<gene>
    <name evidence="2" type="ORF">DF3PB_3310002</name>
</gene>
<name>A0A380TFK3_9ZZZZ</name>
<evidence type="ECO:0000259" key="1">
    <source>
        <dbReference type="Pfam" id="PF15919"/>
    </source>
</evidence>
<feature type="domain" description="HicB-like antitoxin of toxin-antitoxin system" evidence="1">
    <location>
        <begin position="12"/>
        <end position="62"/>
    </location>
</feature>
<dbReference type="Pfam" id="PF15919">
    <property type="entry name" value="HicB_lk_antitox"/>
    <property type="match status" value="1"/>
</dbReference>
<dbReference type="PANTHER" id="PTHR34504:SF2">
    <property type="entry name" value="UPF0150 PROTEIN SSL0259"/>
    <property type="match status" value="1"/>
</dbReference>
<dbReference type="Gene3D" id="3.30.160.250">
    <property type="match status" value="1"/>
</dbReference>
<organism evidence="2">
    <name type="scientific">metagenome</name>
    <dbReference type="NCBI Taxonomy" id="256318"/>
    <lineage>
        <taxon>unclassified sequences</taxon>
        <taxon>metagenomes</taxon>
    </lineage>
</organism>
<accession>A0A380TFK3</accession>
<dbReference type="EMBL" id="UIDG01000259">
    <property type="protein sequence ID" value="SUS06817.1"/>
    <property type="molecule type" value="Genomic_DNA"/>
</dbReference>
<proteinExistence type="predicted"/>
<sequence length="84" mass="9431">MNFYSSEVVNEKEGDDDGYLAWSPSLPGCFSNGPTVEEAKRNMREAVTRHVRALRVQGLPAPFPVQRPVARMKQSEMRGLPRLA</sequence>
<evidence type="ECO:0000313" key="2">
    <source>
        <dbReference type="EMBL" id="SUS06817.1"/>
    </source>
</evidence>
<dbReference type="InterPro" id="IPR031807">
    <property type="entry name" value="HicB-like"/>
</dbReference>
<dbReference type="SUPFAM" id="SSF143100">
    <property type="entry name" value="TTHA1013/TTHA0281-like"/>
    <property type="match status" value="1"/>
</dbReference>
<dbReference type="InterPro" id="IPR051404">
    <property type="entry name" value="TA_system_antitoxin"/>
</dbReference>
<dbReference type="PANTHER" id="PTHR34504">
    <property type="entry name" value="ANTITOXIN HICB"/>
    <property type="match status" value="1"/>
</dbReference>
<protein>
    <recommendedName>
        <fullName evidence="1">HicB-like antitoxin of toxin-antitoxin system domain-containing protein</fullName>
    </recommendedName>
</protein>
<dbReference type="AlphaFoldDB" id="A0A380TFK3"/>
<reference evidence="2" key="1">
    <citation type="submission" date="2018-07" db="EMBL/GenBank/DDBJ databases">
        <authorList>
            <person name="Quirk P.G."/>
            <person name="Krulwich T.A."/>
        </authorList>
    </citation>
    <scope>NUCLEOTIDE SEQUENCE</scope>
</reference>